<sequence length="337" mass="38131">MGNRQTHERRHSSYASFVVTSSSTNPNEELENYICAVNESNDGSSTPSVRLEFESFISPIVNNSRLHSISSPNNEQLIVYAAPVIQMQLSSRCKETIERLKEIKKEKSILLAIINPPIPKTPARQYDDQQQSEKKLLNQMSDLMKRKHQLRLIELEESVLLAQQDLLKSPSPSMNTAVDNEPETQKRNGNNSKGLWRDAFRALKTSTVTSATSATANENRPSFVRRLSSRKKKSSVDREREREKEEEKPVTIDPVYETLRIAAETRKRTLANYLQQRQQTLNKQTSLNSQGSSEVDTQPSPRVVRHSDQMSSSQTPTTTTTVTTSSLSSDNGRMSNY</sequence>
<feature type="coiled-coil region" evidence="1">
    <location>
        <begin position="86"/>
        <end position="146"/>
    </location>
</feature>
<dbReference type="EMBL" id="CAJNOJ010000029">
    <property type="protein sequence ID" value="CAF0883155.1"/>
    <property type="molecule type" value="Genomic_DNA"/>
</dbReference>
<feature type="region of interest" description="Disordered" evidence="2">
    <location>
        <begin position="209"/>
        <end position="249"/>
    </location>
</feature>
<gene>
    <name evidence="3" type="ORF">EDS130_LOCUS8895</name>
</gene>
<feature type="region of interest" description="Disordered" evidence="2">
    <location>
        <begin position="167"/>
        <end position="196"/>
    </location>
</feature>
<feature type="compositionally biased region" description="Polar residues" evidence="2">
    <location>
        <begin position="281"/>
        <end position="300"/>
    </location>
</feature>
<comment type="caution">
    <text evidence="3">The sequence shown here is derived from an EMBL/GenBank/DDBJ whole genome shotgun (WGS) entry which is preliminary data.</text>
</comment>
<name>A0A813YEJ6_ADIRI</name>
<dbReference type="Proteomes" id="UP000663852">
    <property type="component" value="Unassembled WGS sequence"/>
</dbReference>
<evidence type="ECO:0000313" key="4">
    <source>
        <dbReference type="Proteomes" id="UP000663852"/>
    </source>
</evidence>
<dbReference type="AlphaFoldDB" id="A0A813YEJ6"/>
<keyword evidence="1" id="KW-0175">Coiled coil</keyword>
<feature type="compositionally biased region" description="Basic and acidic residues" evidence="2">
    <location>
        <begin position="234"/>
        <end position="249"/>
    </location>
</feature>
<protein>
    <submittedName>
        <fullName evidence="3">Uncharacterized protein</fullName>
    </submittedName>
</protein>
<dbReference type="OrthoDB" id="10528645at2759"/>
<organism evidence="3 4">
    <name type="scientific">Adineta ricciae</name>
    <name type="common">Rotifer</name>
    <dbReference type="NCBI Taxonomy" id="249248"/>
    <lineage>
        <taxon>Eukaryota</taxon>
        <taxon>Metazoa</taxon>
        <taxon>Spiralia</taxon>
        <taxon>Gnathifera</taxon>
        <taxon>Rotifera</taxon>
        <taxon>Eurotatoria</taxon>
        <taxon>Bdelloidea</taxon>
        <taxon>Adinetida</taxon>
        <taxon>Adinetidae</taxon>
        <taxon>Adineta</taxon>
    </lineage>
</organism>
<proteinExistence type="predicted"/>
<evidence type="ECO:0000313" key="3">
    <source>
        <dbReference type="EMBL" id="CAF0883155.1"/>
    </source>
</evidence>
<reference evidence="3" key="1">
    <citation type="submission" date="2021-02" db="EMBL/GenBank/DDBJ databases">
        <authorList>
            <person name="Nowell W R."/>
        </authorList>
    </citation>
    <scope>NUCLEOTIDE SEQUENCE</scope>
</reference>
<feature type="compositionally biased region" description="Low complexity" evidence="2">
    <location>
        <begin position="311"/>
        <end position="329"/>
    </location>
</feature>
<evidence type="ECO:0000256" key="1">
    <source>
        <dbReference type="SAM" id="Coils"/>
    </source>
</evidence>
<accession>A0A813YEJ6</accession>
<feature type="region of interest" description="Disordered" evidence="2">
    <location>
        <begin position="281"/>
        <end position="337"/>
    </location>
</feature>
<evidence type="ECO:0000256" key="2">
    <source>
        <dbReference type="SAM" id="MobiDB-lite"/>
    </source>
</evidence>